<gene>
    <name evidence="1" type="ORF">BJP36_31615</name>
</gene>
<sequence>MEGWQFLIEFHKDIPQVADSLAALQVGLLGHHLFGTRMACDRILPKLTKPILIAWYVSNRLHCNIYLIIMIIINNKNNHYHNILFPGRFRQLSVNL</sequence>
<dbReference type="EMBL" id="CP017708">
    <property type="protein sequence ID" value="AOY83792.1"/>
    <property type="molecule type" value="Genomic_DNA"/>
</dbReference>
<protein>
    <submittedName>
        <fullName evidence="1">Uncharacterized protein</fullName>
    </submittedName>
</protein>
<organism evidence="1 2">
    <name type="scientific">Moorena producens (strain JHB)</name>
    <dbReference type="NCBI Taxonomy" id="1454205"/>
    <lineage>
        <taxon>Bacteria</taxon>
        <taxon>Bacillati</taxon>
        <taxon>Cyanobacteriota</taxon>
        <taxon>Cyanophyceae</taxon>
        <taxon>Coleofasciculales</taxon>
        <taxon>Coleofasciculaceae</taxon>
        <taxon>Moorena</taxon>
    </lineage>
</organism>
<proteinExistence type="predicted"/>
<reference evidence="2" key="1">
    <citation type="submission" date="2016-10" db="EMBL/GenBank/DDBJ databases">
        <title>Comparative genomics uncovers the prolific and rare metabolic potential of the cyanobacterial genus Moorea.</title>
        <authorList>
            <person name="Leao T."/>
            <person name="Castelao G."/>
            <person name="Korobeynikov A."/>
            <person name="Monroe E.A."/>
            <person name="Podell S."/>
            <person name="Glukhov E."/>
            <person name="Allen E."/>
            <person name="Gerwick W.H."/>
            <person name="Gerwick L."/>
        </authorList>
    </citation>
    <scope>NUCLEOTIDE SEQUENCE [LARGE SCALE GENOMIC DNA]</scope>
    <source>
        <strain evidence="2">JHB</strain>
    </source>
</reference>
<evidence type="ECO:0000313" key="2">
    <source>
        <dbReference type="Proteomes" id="UP000176944"/>
    </source>
</evidence>
<name>A0A1D9G829_MOOP1</name>
<dbReference type="AlphaFoldDB" id="A0A1D9G829"/>
<evidence type="ECO:0000313" key="1">
    <source>
        <dbReference type="EMBL" id="AOY83792.1"/>
    </source>
</evidence>
<dbReference type="Proteomes" id="UP000176944">
    <property type="component" value="Chromosome"/>
</dbReference>
<accession>A0A1D9G829</accession>